<evidence type="ECO:0000313" key="3">
    <source>
        <dbReference type="Proteomes" id="UP000800235"/>
    </source>
</evidence>
<protein>
    <submittedName>
        <fullName evidence="2">Uncharacterized protein</fullName>
    </submittedName>
</protein>
<name>A0A9P4U4X0_9PEZI</name>
<dbReference type="Proteomes" id="UP000800235">
    <property type="component" value="Unassembled WGS sequence"/>
</dbReference>
<feature type="signal peptide" evidence="1">
    <location>
        <begin position="1"/>
        <end position="18"/>
    </location>
</feature>
<accession>A0A9P4U4X0</accession>
<dbReference type="EMBL" id="MU007009">
    <property type="protein sequence ID" value="KAF2437106.1"/>
    <property type="molecule type" value="Genomic_DNA"/>
</dbReference>
<keyword evidence="3" id="KW-1185">Reference proteome</keyword>
<dbReference type="AlphaFoldDB" id="A0A9P4U4X0"/>
<gene>
    <name evidence="2" type="ORF">EJ08DRAFT_13477</name>
</gene>
<sequence length="154" mass="16629">MHLFNLFLLAATTTKTFALVARVPPGLASTDLIVHNSFAIDERDLEKRFPAKCVFNMVACLAGYHLVGYVYGKTPISKKAYGYWLTCGGLAVAQGVCNNDEPQKMWQNLDAKGLVSGANLCLAIGCTEDADCDESLGCECNLVRLTCVEAWGAT</sequence>
<evidence type="ECO:0000256" key="1">
    <source>
        <dbReference type="SAM" id="SignalP"/>
    </source>
</evidence>
<comment type="caution">
    <text evidence="2">The sequence shown here is derived from an EMBL/GenBank/DDBJ whole genome shotgun (WGS) entry which is preliminary data.</text>
</comment>
<reference evidence="2" key="1">
    <citation type="journal article" date="2020" name="Stud. Mycol.">
        <title>101 Dothideomycetes genomes: a test case for predicting lifestyles and emergence of pathogens.</title>
        <authorList>
            <person name="Haridas S."/>
            <person name="Albert R."/>
            <person name="Binder M."/>
            <person name="Bloem J."/>
            <person name="Labutti K."/>
            <person name="Salamov A."/>
            <person name="Andreopoulos B."/>
            <person name="Baker S."/>
            <person name="Barry K."/>
            <person name="Bills G."/>
            <person name="Bluhm B."/>
            <person name="Cannon C."/>
            <person name="Castanera R."/>
            <person name="Culley D."/>
            <person name="Daum C."/>
            <person name="Ezra D."/>
            <person name="Gonzalez J."/>
            <person name="Henrissat B."/>
            <person name="Kuo A."/>
            <person name="Liang C."/>
            <person name="Lipzen A."/>
            <person name="Lutzoni F."/>
            <person name="Magnuson J."/>
            <person name="Mondo S."/>
            <person name="Nolan M."/>
            <person name="Ohm R."/>
            <person name="Pangilinan J."/>
            <person name="Park H.-J."/>
            <person name="Ramirez L."/>
            <person name="Alfaro M."/>
            <person name="Sun H."/>
            <person name="Tritt A."/>
            <person name="Yoshinaga Y."/>
            <person name="Zwiers L.-H."/>
            <person name="Turgeon B."/>
            <person name="Goodwin S."/>
            <person name="Spatafora J."/>
            <person name="Crous P."/>
            <person name="Grigoriev I."/>
        </authorList>
    </citation>
    <scope>NUCLEOTIDE SEQUENCE</scope>
    <source>
        <strain evidence="2">CBS 130266</strain>
    </source>
</reference>
<proteinExistence type="predicted"/>
<organism evidence="2 3">
    <name type="scientific">Tothia fuscella</name>
    <dbReference type="NCBI Taxonomy" id="1048955"/>
    <lineage>
        <taxon>Eukaryota</taxon>
        <taxon>Fungi</taxon>
        <taxon>Dikarya</taxon>
        <taxon>Ascomycota</taxon>
        <taxon>Pezizomycotina</taxon>
        <taxon>Dothideomycetes</taxon>
        <taxon>Pleosporomycetidae</taxon>
        <taxon>Venturiales</taxon>
        <taxon>Cylindrosympodiaceae</taxon>
        <taxon>Tothia</taxon>
    </lineage>
</organism>
<evidence type="ECO:0000313" key="2">
    <source>
        <dbReference type="EMBL" id="KAF2437106.1"/>
    </source>
</evidence>
<keyword evidence="1" id="KW-0732">Signal</keyword>
<feature type="chain" id="PRO_5040267898" evidence="1">
    <location>
        <begin position="19"/>
        <end position="154"/>
    </location>
</feature>